<dbReference type="RefSeq" id="WP_306974827.1">
    <property type="nucleotide sequence ID" value="NZ_JAUSTQ010000002.1"/>
</dbReference>
<protein>
    <recommendedName>
        <fullName evidence="3">DNA-binding protein</fullName>
    </recommendedName>
</protein>
<dbReference type="Proteomes" id="UP001224359">
    <property type="component" value="Unassembled WGS sequence"/>
</dbReference>
<keyword evidence="2" id="KW-1185">Reference proteome</keyword>
<organism evidence="1 2">
    <name type="scientific">Alkalibacillus salilacus</name>
    <dbReference type="NCBI Taxonomy" id="284582"/>
    <lineage>
        <taxon>Bacteria</taxon>
        <taxon>Bacillati</taxon>
        <taxon>Bacillota</taxon>
        <taxon>Bacilli</taxon>
        <taxon>Bacillales</taxon>
        <taxon>Bacillaceae</taxon>
        <taxon>Alkalibacillus</taxon>
    </lineage>
</organism>
<evidence type="ECO:0000313" key="1">
    <source>
        <dbReference type="EMBL" id="MDQ0158833.1"/>
    </source>
</evidence>
<proteinExistence type="predicted"/>
<evidence type="ECO:0000313" key="2">
    <source>
        <dbReference type="Proteomes" id="UP001224359"/>
    </source>
</evidence>
<name>A0ABT9VCY8_9BACI</name>
<reference evidence="1 2" key="1">
    <citation type="submission" date="2023-07" db="EMBL/GenBank/DDBJ databases">
        <title>Genomic Encyclopedia of Type Strains, Phase IV (KMG-IV): sequencing the most valuable type-strain genomes for metagenomic binning, comparative biology and taxonomic classification.</title>
        <authorList>
            <person name="Goeker M."/>
        </authorList>
    </citation>
    <scope>NUCLEOTIDE SEQUENCE [LARGE SCALE GENOMIC DNA]</scope>
    <source>
        <strain evidence="1 2">DSM 16460</strain>
    </source>
</reference>
<accession>A0ABT9VCY8</accession>
<comment type="caution">
    <text evidence="1">The sequence shown here is derived from an EMBL/GenBank/DDBJ whole genome shotgun (WGS) entry which is preliminary data.</text>
</comment>
<gene>
    <name evidence="1" type="ORF">J2S77_000789</name>
</gene>
<dbReference type="EMBL" id="JAUSTQ010000002">
    <property type="protein sequence ID" value="MDQ0158833.1"/>
    <property type="molecule type" value="Genomic_DNA"/>
</dbReference>
<evidence type="ECO:0008006" key="3">
    <source>
        <dbReference type="Google" id="ProtNLM"/>
    </source>
</evidence>
<sequence>MAKEYTVYKGEDIIVSGTAKECAQVLNIKPESVRWLATQANLRRIEKRQYSNHAMVAVCLDD</sequence>